<feature type="transmembrane region" description="Helical" evidence="6">
    <location>
        <begin position="99"/>
        <end position="122"/>
    </location>
</feature>
<dbReference type="RefSeq" id="WP_076712070.1">
    <property type="nucleotide sequence ID" value="NZ_MOEN01000001.1"/>
</dbReference>
<gene>
    <name evidence="7" type="ORF">BLW93_00070</name>
</gene>
<protein>
    <submittedName>
        <fullName evidence="7">Permease</fullName>
    </submittedName>
</protein>
<dbReference type="Pfam" id="PF03739">
    <property type="entry name" value="LptF_LptG"/>
    <property type="match status" value="1"/>
</dbReference>
<dbReference type="GO" id="GO:0015920">
    <property type="term" value="P:lipopolysaccharide transport"/>
    <property type="evidence" value="ECO:0007669"/>
    <property type="project" value="TreeGrafter"/>
</dbReference>
<evidence type="ECO:0000313" key="8">
    <source>
        <dbReference type="Proteomes" id="UP000187408"/>
    </source>
</evidence>
<keyword evidence="3 6" id="KW-0812">Transmembrane</keyword>
<comment type="caution">
    <text evidence="7">The sequence shown here is derived from an EMBL/GenBank/DDBJ whole genome shotgun (WGS) entry which is preliminary data.</text>
</comment>
<feature type="transmembrane region" description="Helical" evidence="6">
    <location>
        <begin position="60"/>
        <end position="79"/>
    </location>
</feature>
<evidence type="ECO:0000256" key="3">
    <source>
        <dbReference type="ARBA" id="ARBA00022692"/>
    </source>
</evidence>
<feature type="transmembrane region" description="Helical" evidence="6">
    <location>
        <begin position="34"/>
        <end position="53"/>
    </location>
</feature>
<evidence type="ECO:0000256" key="6">
    <source>
        <dbReference type="SAM" id="Phobius"/>
    </source>
</evidence>
<keyword evidence="5 6" id="KW-0472">Membrane</keyword>
<evidence type="ECO:0000256" key="4">
    <source>
        <dbReference type="ARBA" id="ARBA00022989"/>
    </source>
</evidence>
<dbReference type="InterPro" id="IPR005495">
    <property type="entry name" value="LptG/LptF_permease"/>
</dbReference>
<feature type="transmembrane region" description="Helical" evidence="6">
    <location>
        <begin position="12"/>
        <end position="28"/>
    </location>
</feature>
<organism evidence="7 8">
    <name type="scientific">Desulfurobacterium indicum</name>
    <dbReference type="NCBI Taxonomy" id="1914305"/>
    <lineage>
        <taxon>Bacteria</taxon>
        <taxon>Pseudomonadati</taxon>
        <taxon>Aquificota</taxon>
        <taxon>Aquificia</taxon>
        <taxon>Desulfurobacteriales</taxon>
        <taxon>Desulfurobacteriaceae</taxon>
        <taxon>Desulfurobacterium</taxon>
    </lineage>
</organism>
<sequence>MKVLHRYVFTEVVRLFLLLLVVFILIIVMNRASFIAETILGYGVPVSYLFVILFKMIPSFLGLLIPMSLTFAVLITFFLMNGRNEIVAIKSCGISVEELLKPIFLISLVLTFLNFFSVMFVMPASNVSIKRQIQELVRKKLSLSITPGSFTSNFPGVTFYAEKVFPERGILGDFMVSVDKKNEKITIFANYGRIRMDNGTVYLDIKDGVGQFLDWNKPENLKLLNFNTYTLVVYKFVKGETFSSSKYLNLIQLIRRWNLEDKVEFFKRLAISLTPLIMGLLAFTIAASMPKGSIGTAVLLGLFMIVVYYVLYTVAKKLAMKSGFFALPLVVDFVFVVLFFVFYRRVMSEAYLE</sequence>
<dbReference type="PANTHER" id="PTHR33529">
    <property type="entry name" value="SLR0882 PROTEIN-RELATED"/>
    <property type="match status" value="1"/>
</dbReference>
<proteinExistence type="predicted"/>
<evidence type="ECO:0000256" key="1">
    <source>
        <dbReference type="ARBA" id="ARBA00004651"/>
    </source>
</evidence>
<feature type="transmembrane region" description="Helical" evidence="6">
    <location>
        <begin position="265"/>
        <end position="287"/>
    </location>
</feature>
<dbReference type="GO" id="GO:0043190">
    <property type="term" value="C:ATP-binding cassette (ABC) transporter complex"/>
    <property type="evidence" value="ECO:0007669"/>
    <property type="project" value="TreeGrafter"/>
</dbReference>
<dbReference type="PANTHER" id="PTHR33529:SF6">
    <property type="entry name" value="YJGP_YJGQ FAMILY PERMEASE"/>
    <property type="match status" value="1"/>
</dbReference>
<keyword evidence="4 6" id="KW-1133">Transmembrane helix</keyword>
<feature type="transmembrane region" description="Helical" evidence="6">
    <location>
        <begin position="293"/>
        <end position="312"/>
    </location>
</feature>
<dbReference type="AlphaFoldDB" id="A0A1R1MNN1"/>
<keyword evidence="2" id="KW-1003">Cell membrane</keyword>
<evidence type="ECO:0000313" key="7">
    <source>
        <dbReference type="EMBL" id="OMH41320.1"/>
    </source>
</evidence>
<accession>A0A1R1MNN1</accession>
<dbReference type="Proteomes" id="UP000187408">
    <property type="component" value="Unassembled WGS sequence"/>
</dbReference>
<evidence type="ECO:0000256" key="5">
    <source>
        <dbReference type="ARBA" id="ARBA00023136"/>
    </source>
</evidence>
<reference evidence="7 8" key="1">
    <citation type="submission" date="2016-10" db="EMBL/GenBank/DDBJ databases">
        <title>Genome sequence of a sulfur-reducing bacterium Desulfurobacterium indicum K6013.</title>
        <authorList>
            <person name="Cao J."/>
            <person name="Shao Z."/>
            <person name="Alain K."/>
            <person name="Jebbar M."/>
        </authorList>
    </citation>
    <scope>NUCLEOTIDE SEQUENCE [LARGE SCALE GENOMIC DNA]</scope>
    <source>
        <strain evidence="7 8">K6013</strain>
    </source>
</reference>
<comment type="subcellular location">
    <subcellularLocation>
        <location evidence="1">Cell membrane</location>
        <topology evidence="1">Multi-pass membrane protein</topology>
    </subcellularLocation>
</comment>
<keyword evidence="8" id="KW-1185">Reference proteome</keyword>
<feature type="transmembrane region" description="Helical" evidence="6">
    <location>
        <begin position="324"/>
        <end position="343"/>
    </location>
</feature>
<dbReference type="STRING" id="1914305.BLW93_00070"/>
<evidence type="ECO:0000256" key="2">
    <source>
        <dbReference type="ARBA" id="ARBA00022475"/>
    </source>
</evidence>
<name>A0A1R1MNN1_9BACT</name>
<dbReference type="EMBL" id="MOEN01000001">
    <property type="protein sequence ID" value="OMH41320.1"/>
    <property type="molecule type" value="Genomic_DNA"/>
</dbReference>
<dbReference type="OrthoDB" id="9792188at2"/>